<dbReference type="InterPro" id="IPR011013">
    <property type="entry name" value="Gal_mutarotase_sf_dom"/>
</dbReference>
<evidence type="ECO:0000256" key="1">
    <source>
        <dbReference type="SAM" id="SignalP"/>
    </source>
</evidence>
<reference evidence="2" key="1">
    <citation type="submission" date="2022-11" db="EMBL/GenBank/DDBJ databases">
        <authorList>
            <person name="Scott C."/>
            <person name="Bruce N."/>
        </authorList>
    </citation>
    <scope>NUCLEOTIDE SEQUENCE</scope>
</reference>
<dbReference type="InterPro" id="IPR014718">
    <property type="entry name" value="GH-type_carb-bd"/>
</dbReference>
<feature type="signal peptide" evidence="1">
    <location>
        <begin position="1"/>
        <end position="17"/>
    </location>
</feature>
<dbReference type="EMBL" id="CALLCH030000011">
    <property type="protein sequence ID" value="CAI4214448.1"/>
    <property type="molecule type" value="Genomic_DNA"/>
</dbReference>
<evidence type="ECO:0008006" key="4">
    <source>
        <dbReference type="Google" id="ProtNLM"/>
    </source>
</evidence>
<keyword evidence="1" id="KW-0732">Signal</keyword>
<dbReference type="GO" id="GO:0004034">
    <property type="term" value="F:aldose 1-epimerase activity"/>
    <property type="evidence" value="ECO:0007669"/>
    <property type="project" value="TreeGrafter"/>
</dbReference>
<protein>
    <recommendedName>
        <fullName evidence="4">Aldose 1-epimerase</fullName>
    </recommendedName>
</protein>
<gene>
    <name evidence="2" type="ORF">PPNO1_LOCUS4181</name>
</gene>
<dbReference type="AlphaFoldDB" id="A0A9P1H1W4"/>
<organism evidence="2 3">
    <name type="scientific">Parascedosporium putredinis</name>
    <dbReference type="NCBI Taxonomy" id="1442378"/>
    <lineage>
        <taxon>Eukaryota</taxon>
        <taxon>Fungi</taxon>
        <taxon>Dikarya</taxon>
        <taxon>Ascomycota</taxon>
        <taxon>Pezizomycotina</taxon>
        <taxon>Sordariomycetes</taxon>
        <taxon>Hypocreomycetidae</taxon>
        <taxon>Microascales</taxon>
        <taxon>Microascaceae</taxon>
        <taxon>Parascedosporium</taxon>
    </lineage>
</organism>
<proteinExistence type="predicted"/>
<dbReference type="PANTHER" id="PTHR10091">
    <property type="entry name" value="ALDOSE-1-EPIMERASE"/>
    <property type="match status" value="1"/>
</dbReference>
<feature type="chain" id="PRO_5040322673" description="Aldose 1-epimerase" evidence="1">
    <location>
        <begin position="18"/>
        <end position="176"/>
    </location>
</feature>
<dbReference type="GO" id="GO:0006006">
    <property type="term" value="P:glucose metabolic process"/>
    <property type="evidence" value="ECO:0007669"/>
    <property type="project" value="TreeGrafter"/>
</dbReference>
<dbReference type="Proteomes" id="UP000838763">
    <property type="component" value="Unassembled WGS sequence"/>
</dbReference>
<accession>A0A9P1H1W4</accession>
<dbReference type="PANTHER" id="PTHR10091:SF6">
    <property type="entry name" value="1-EPIMERASE, PUTATIVE (AFU_ORTHOLOGUE AFUA_3G13240)-RELATED"/>
    <property type="match status" value="1"/>
</dbReference>
<name>A0A9P1H1W4_9PEZI</name>
<evidence type="ECO:0000313" key="2">
    <source>
        <dbReference type="EMBL" id="CAI4214448.1"/>
    </source>
</evidence>
<dbReference type="Pfam" id="PF01263">
    <property type="entry name" value="Aldose_epim"/>
    <property type="match status" value="1"/>
</dbReference>
<dbReference type="SUPFAM" id="SSF74650">
    <property type="entry name" value="Galactose mutarotase-like"/>
    <property type="match status" value="1"/>
</dbReference>
<comment type="caution">
    <text evidence="2">The sequence shown here is derived from an EMBL/GenBank/DDBJ whole genome shotgun (WGS) entry which is preliminary data.</text>
</comment>
<sequence>MHSVTFSLAALVAGAYAQVQSESILGADDDGKFWIHGDGISAAFVPYGASLANFLIADKNGVVRDITTGFDNATHYTIDTRHDHFGGVPGRYANRIRNSTFEVDGIEYHTTPNDNPTEEHPDGLNTLHGGPDGWDWRNFTVVAHTNSSITFSFSMRTASKGFPATSSRTSRTRSTG</sequence>
<dbReference type="GO" id="GO:0033499">
    <property type="term" value="P:galactose catabolic process via UDP-galactose, Leloir pathway"/>
    <property type="evidence" value="ECO:0007669"/>
    <property type="project" value="TreeGrafter"/>
</dbReference>
<evidence type="ECO:0000313" key="3">
    <source>
        <dbReference type="Proteomes" id="UP000838763"/>
    </source>
</evidence>
<dbReference type="GO" id="GO:0030246">
    <property type="term" value="F:carbohydrate binding"/>
    <property type="evidence" value="ECO:0007669"/>
    <property type="project" value="InterPro"/>
</dbReference>
<keyword evidence="3" id="KW-1185">Reference proteome</keyword>
<dbReference type="InterPro" id="IPR008183">
    <property type="entry name" value="Aldose_1/G6P_1-epimerase"/>
</dbReference>
<dbReference type="OrthoDB" id="274691at2759"/>
<dbReference type="Gene3D" id="2.70.98.10">
    <property type="match status" value="1"/>
</dbReference>